<reference evidence="2 3" key="1">
    <citation type="submission" date="2020-10" db="EMBL/GenBank/DDBJ databases">
        <title>Sequencing the genomes of 1000 actinobacteria strains.</title>
        <authorList>
            <person name="Klenk H.-P."/>
        </authorList>
    </citation>
    <scope>NUCLEOTIDE SEQUENCE [LARGE SCALE GENOMIC DNA]</scope>
    <source>
        <strain evidence="2 3">DSM 46744</strain>
    </source>
</reference>
<name>A0ABR9JP29_9ACTN</name>
<gene>
    <name evidence="2" type="ORF">H4W34_002161</name>
</gene>
<dbReference type="InterPro" id="IPR001387">
    <property type="entry name" value="Cro/C1-type_HTH"/>
</dbReference>
<evidence type="ECO:0000313" key="2">
    <source>
        <dbReference type="EMBL" id="MBE1532328.1"/>
    </source>
</evidence>
<accession>A0ABR9JP29</accession>
<feature type="domain" description="HTH cro/C1-type" evidence="1">
    <location>
        <begin position="36"/>
        <end position="83"/>
    </location>
</feature>
<evidence type="ECO:0000259" key="1">
    <source>
        <dbReference type="PROSITE" id="PS50943"/>
    </source>
</evidence>
<dbReference type="EMBL" id="JADBDZ010000001">
    <property type="protein sequence ID" value="MBE1532328.1"/>
    <property type="molecule type" value="Genomic_DNA"/>
</dbReference>
<keyword evidence="3" id="KW-1185">Reference proteome</keyword>
<dbReference type="SUPFAM" id="SSF47413">
    <property type="entry name" value="lambda repressor-like DNA-binding domains"/>
    <property type="match status" value="1"/>
</dbReference>
<evidence type="ECO:0000313" key="3">
    <source>
        <dbReference type="Proteomes" id="UP000627838"/>
    </source>
</evidence>
<dbReference type="Gene3D" id="1.10.260.40">
    <property type="entry name" value="lambda repressor-like DNA-binding domains"/>
    <property type="match status" value="1"/>
</dbReference>
<dbReference type="InterPro" id="IPR041413">
    <property type="entry name" value="MLTR_LBD"/>
</dbReference>
<dbReference type="PROSITE" id="PS50943">
    <property type="entry name" value="HTH_CROC1"/>
    <property type="match status" value="1"/>
</dbReference>
<dbReference type="Pfam" id="PF13560">
    <property type="entry name" value="HTH_31"/>
    <property type="match status" value="1"/>
</dbReference>
<dbReference type="PANTHER" id="PTHR35010">
    <property type="entry name" value="BLL4672 PROTEIN-RELATED"/>
    <property type="match status" value="1"/>
</dbReference>
<dbReference type="InterPro" id="IPR010982">
    <property type="entry name" value="Lambda_DNA-bd_dom_sf"/>
</dbReference>
<sequence>MDMDRRELADFLRRSRERLRPQEVGLPAGPRRRTPGLRREEVSLLAGMSADYYMRLEQARSPQPSTQLLAALARALRLTEDERDHLYVLAGHRPPAGPFAGEHVRPGLLHLLDRLDGTPAQILGDLGDLLAQNAAAEALFGCVCTVDGPDRNIVWRWFTDPFVRSAYPADDHADIARVHVADLRAAVARRGHDAASAALVERLHGTGGEFTRLWERHEVAVRRTSRMRVLHPEIGTVEFDAEVLVTPAEDQRLVAYAPPPGSRSVEALELLRVIGPETAHRSHVAGATGT</sequence>
<protein>
    <submittedName>
        <fullName evidence="2">Transcriptional regulator with XRE-family HTH domain</fullName>
    </submittedName>
</protein>
<dbReference type="Proteomes" id="UP000627838">
    <property type="component" value="Unassembled WGS sequence"/>
</dbReference>
<dbReference type="PANTHER" id="PTHR35010:SF2">
    <property type="entry name" value="BLL4672 PROTEIN"/>
    <property type="match status" value="1"/>
</dbReference>
<dbReference type="Gene3D" id="3.30.450.180">
    <property type="match status" value="1"/>
</dbReference>
<dbReference type="Pfam" id="PF17765">
    <property type="entry name" value="MLTR_LBD"/>
    <property type="match status" value="1"/>
</dbReference>
<dbReference type="SMART" id="SM00530">
    <property type="entry name" value="HTH_XRE"/>
    <property type="match status" value="1"/>
</dbReference>
<organism evidence="2 3">
    <name type="scientific">Actinomadura algeriensis</name>
    <dbReference type="NCBI Taxonomy" id="1679523"/>
    <lineage>
        <taxon>Bacteria</taxon>
        <taxon>Bacillati</taxon>
        <taxon>Actinomycetota</taxon>
        <taxon>Actinomycetes</taxon>
        <taxon>Streptosporangiales</taxon>
        <taxon>Thermomonosporaceae</taxon>
        <taxon>Actinomadura</taxon>
    </lineage>
</organism>
<dbReference type="RefSeq" id="WP_192759038.1">
    <property type="nucleotide sequence ID" value="NZ_JADBDZ010000001.1"/>
</dbReference>
<proteinExistence type="predicted"/>
<comment type="caution">
    <text evidence="2">The sequence shown here is derived from an EMBL/GenBank/DDBJ whole genome shotgun (WGS) entry which is preliminary data.</text>
</comment>